<evidence type="ECO:0000259" key="2">
    <source>
        <dbReference type="Pfam" id="PF07859"/>
    </source>
</evidence>
<sequence>MSTPSGAYKIWRHPHLKLVDKCLQYVVWLALRLDKLDSVAKLAGPEGATARRRFEQFNAGAAARIASKHWTTTVETTPEGVELIVYSPKVDGPVPVVLWIHGGGFTIGGARDAFGAELCAAATCIQIREETFPPRGRRTFATENHASPPHRHRHPAAADDCAAALRYLAAASDRFSAVHVAGASAGANLAIVTAAAAPRLGLTVASLFAVSPFVDPRGASASYAANGNCHIAAPSWLAASWDAYVGPGPEAKERALADWRVCPQTAVDTWRDAQDRPVAPPPTIIITDTADPLRDEGLATARSIRDAGCRDVLHLEGSASHCFTLKLYPAKRAEALAKWVGYFVSG</sequence>
<gene>
    <name evidence="3" type="ORF">PECAL_2P00330</name>
</gene>
<keyword evidence="1" id="KW-0378">Hydrolase</keyword>
<dbReference type="InterPro" id="IPR013094">
    <property type="entry name" value="AB_hydrolase_3"/>
</dbReference>
<dbReference type="AlphaFoldDB" id="A0A8J2SCA2"/>
<accession>A0A8J2SCA2</accession>
<dbReference type="Gene3D" id="3.40.50.1820">
    <property type="entry name" value="alpha/beta hydrolase"/>
    <property type="match status" value="1"/>
</dbReference>
<dbReference type="PANTHER" id="PTHR48081:SF8">
    <property type="entry name" value="ALPHA_BETA HYDROLASE FOLD-3 DOMAIN-CONTAINING PROTEIN-RELATED"/>
    <property type="match status" value="1"/>
</dbReference>
<dbReference type="InterPro" id="IPR029058">
    <property type="entry name" value="AB_hydrolase_fold"/>
</dbReference>
<feature type="domain" description="Alpha/beta hydrolase fold-3" evidence="2">
    <location>
        <begin position="151"/>
        <end position="324"/>
    </location>
</feature>
<dbReference type="EMBL" id="CAKKNE010000002">
    <property type="protein sequence ID" value="CAH0367038.1"/>
    <property type="molecule type" value="Genomic_DNA"/>
</dbReference>
<dbReference type="SUPFAM" id="SSF53474">
    <property type="entry name" value="alpha/beta-Hydrolases"/>
    <property type="match status" value="1"/>
</dbReference>
<evidence type="ECO:0000313" key="4">
    <source>
        <dbReference type="Proteomes" id="UP000789595"/>
    </source>
</evidence>
<dbReference type="PANTHER" id="PTHR48081">
    <property type="entry name" value="AB HYDROLASE SUPERFAMILY PROTEIN C4A8.06C"/>
    <property type="match status" value="1"/>
</dbReference>
<dbReference type="InterPro" id="IPR050300">
    <property type="entry name" value="GDXG_lipolytic_enzyme"/>
</dbReference>
<reference evidence="3" key="1">
    <citation type="submission" date="2021-11" db="EMBL/GenBank/DDBJ databases">
        <authorList>
            <consortium name="Genoscope - CEA"/>
            <person name="William W."/>
        </authorList>
    </citation>
    <scope>NUCLEOTIDE SEQUENCE</scope>
</reference>
<evidence type="ECO:0000256" key="1">
    <source>
        <dbReference type="ARBA" id="ARBA00022801"/>
    </source>
</evidence>
<dbReference type="GO" id="GO:0016787">
    <property type="term" value="F:hydrolase activity"/>
    <property type="evidence" value="ECO:0007669"/>
    <property type="project" value="UniProtKB-KW"/>
</dbReference>
<dbReference type="Proteomes" id="UP000789595">
    <property type="component" value="Unassembled WGS sequence"/>
</dbReference>
<comment type="caution">
    <text evidence="3">The sequence shown here is derived from an EMBL/GenBank/DDBJ whole genome shotgun (WGS) entry which is preliminary data.</text>
</comment>
<dbReference type="OrthoDB" id="206647at2759"/>
<protein>
    <recommendedName>
        <fullName evidence="2">Alpha/beta hydrolase fold-3 domain-containing protein</fullName>
    </recommendedName>
</protein>
<dbReference type="Pfam" id="PF07859">
    <property type="entry name" value="Abhydrolase_3"/>
    <property type="match status" value="1"/>
</dbReference>
<proteinExistence type="predicted"/>
<name>A0A8J2SCA2_9STRA</name>
<evidence type="ECO:0000313" key="3">
    <source>
        <dbReference type="EMBL" id="CAH0367038.1"/>
    </source>
</evidence>
<organism evidence="3 4">
    <name type="scientific">Pelagomonas calceolata</name>
    <dbReference type="NCBI Taxonomy" id="35677"/>
    <lineage>
        <taxon>Eukaryota</taxon>
        <taxon>Sar</taxon>
        <taxon>Stramenopiles</taxon>
        <taxon>Ochrophyta</taxon>
        <taxon>Pelagophyceae</taxon>
        <taxon>Pelagomonadales</taxon>
        <taxon>Pelagomonadaceae</taxon>
        <taxon>Pelagomonas</taxon>
    </lineage>
</organism>
<keyword evidence="4" id="KW-1185">Reference proteome</keyword>